<name>F4RPK4_MELLP</name>
<dbReference type="EMBL" id="GL883112">
    <property type="protein sequence ID" value="EGG05708.1"/>
    <property type="molecule type" value="Genomic_DNA"/>
</dbReference>
<accession>F4RPK4</accession>
<dbReference type="VEuPathDB" id="FungiDB:MELLADRAFT_107372"/>
<dbReference type="AlphaFoldDB" id="F4RPK4"/>
<evidence type="ECO:0000313" key="2">
    <source>
        <dbReference type="Proteomes" id="UP000001072"/>
    </source>
</evidence>
<proteinExistence type="predicted"/>
<dbReference type="GeneID" id="18923154"/>
<dbReference type="OrthoDB" id="9995306at2759"/>
<gene>
    <name evidence="1" type="ORF">MELLADRAFT_107372</name>
</gene>
<evidence type="ECO:0000313" key="1">
    <source>
        <dbReference type="EMBL" id="EGG05708.1"/>
    </source>
</evidence>
<dbReference type="InParanoid" id="F4RPK4"/>
<reference evidence="2" key="1">
    <citation type="journal article" date="2011" name="Proc. Natl. Acad. Sci. U.S.A.">
        <title>Obligate biotrophy features unraveled by the genomic analysis of rust fungi.</title>
        <authorList>
            <person name="Duplessis S."/>
            <person name="Cuomo C.A."/>
            <person name="Lin Y.-C."/>
            <person name="Aerts A."/>
            <person name="Tisserant E."/>
            <person name="Veneault-Fourrey C."/>
            <person name="Joly D.L."/>
            <person name="Hacquard S."/>
            <person name="Amselem J."/>
            <person name="Cantarel B.L."/>
            <person name="Chiu R."/>
            <person name="Coutinho P.M."/>
            <person name="Feau N."/>
            <person name="Field M."/>
            <person name="Frey P."/>
            <person name="Gelhaye E."/>
            <person name="Goldberg J."/>
            <person name="Grabherr M.G."/>
            <person name="Kodira C.D."/>
            <person name="Kohler A."/>
            <person name="Kuees U."/>
            <person name="Lindquist E.A."/>
            <person name="Lucas S.M."/>
            <person name="Mago R."/>
            <person name="Mauceli E."/>
            <person name="Morin E."/>
            <person name="Murat C."/>
            <person name="Pangilinan J.L."/>
            <person name="Park R."/>
            <person name="Pearson M."/>
            <person name="Quesneville H."/>
            <person name="Rouhier N."/>
            <person name="Sakthikumar S."/>
            <person name="Salamov A.A."/>
            <person name="Schmutz J."/>
            <person name="Selles B."/>
            <person name="Shapiro H."/>
            <person name="Tanguay P."/>
            <person name="Tuskan G.A."/>
            <person name="Henrissat B."/>
            <person name="Van de Peer Y."/>
            <person name="Rouze P."/>
            <person name="Ellis J.G."/>
            <person name="Dodds P.N."/>
            <person name="Schein J.E."/>
            <person name="Zhong S."/>
            <person name="Hamelin R.C."/>
            <person name="Grigoriev I.V."/>
            <person name="Szabo L.J."/>
            <person name="Martin F."/>
        </authorList>
    </citation>
    <scope>NUCLEOTIDE SEQUENCE [LARGE SCALE GENOMIC DNA]</scope>
    <source>
        <strain evidence="2">98AG31 / pathotype 3-4-7</strain>
    </source>
</reference>
<dbReference type="Proteomes" id="UP000001072">
    <property type="component" value="Unassembled WGS sequence"/>
</dbReference>
<organism evidence="2">
    <name type="scientific">Melampsora larici-populina (strain 98AG31 / pathotype 3-4-7)</name>
    <name type="common">Poplar leaf rust fungus</name>
    <dbReference type="NCBI Taxonomy" id="747676"/>
    <lineage>
        <taxon>Eukaryota</taxon>
        <taxon>Fungi</taxon>
        <taxon>Dikarya</taxon>
        <taxon>Basidiomycota</taxon>
        <taxon>Pucciniomycotina</taxon>
        <taxon>Pucciniomycetes</taxon>
        <taxon>Pucciniales</taxon>
        <taxon>Melampsoraceae</taxon>
        <taxon>Melampsora</taxon>
    </lineage>
</organism>
<sequence>MIYQVCFDGFLNRLRSLQEKVSLALVIVLHTDLIDFLNPTTKPNSIQANQTDQLLFYNLITYSHVILKTRNLGLQGTGELTVYRGQALLDDLKLPVTVSSDHVCQYRIQDNVVNYFTKGLDRGFL</sequence>
<protein>
    <submittedName>
        <fullName evidence="1">Uncharacterized protein</fullName>
    </submittedName>
</protein>
<dbReference type="KEGG" id="mlr:MELLADRAFT_107372"/>
<dbReference type="HOGENOM" id="CLU_1993112_0_0_1"/>
<dbReference type="STRING" id="747676.F4RPK4"/>
<keyword evidence="2" id="KW-1185">Reference proteome</keyword>
<dbReference type="RefSeq" id="XP_007411197.1">
    <property type="nucleotide sequence ID" value="XM_007411135.1"/>
</dbReference>